<sequence>MSLMHSEYNEDQDKYQEVMESFRDELVGRGDQPALDYVDMAIKGARAHSFDIREFERFPHRHECLGRVTAKEEQVFMDAGGNKLAPKKEPVKQ</sequence>
<gene>
    <name evidence="1" type="ORF">IFR04_010781</name>
</gene>
<dbReference type="Gene3D" id="1.25.40.10">
    <property type="entry name" value="Tetratricopeptide repeat domain"/>
    <property type="match status" value="1"/>
</dbReference>
<dbReference type="EMBL" id="JAFJYH010000198">
    <property type="protein sequence ID" value="KAG4416078.1"/>
    <property type="molecule type" value="Genomic_DNA"/>
</dbReference>
<evidence type="ECO:0000313" key="1">
    <source>
        <dbReference type="EMBL" id="KAG4416078.1"/>
    </source>
</evidence>
<proteinExistence type="predicted"/>
<dbReference type="SUPFAM" id="SSF48452">
    <property type="entry name" value="TPR-like"/>
    <property type="match status" value="1"/>
</dbReference>
<dbReference type="Proteomes" id="UP000664132">
    <property type="component" value="Unassembled WGS sequence"/>
</dbReference>
<keyword evidence="2" id="KW-1185">Reference proteome</keyword>
<accession>A0A8H7TC13</accession>
<organism evidence="1 2">
    <name type="scientific">Cadophora malorum</name>
    <dbReference type="NCBI Taxonomy" id="108018"/>
    <lineage>
        <taxon>Eukaryota</taxon>
        <taxon>Fungi</taxon>
        <taxon>Dikarya</taxon>
        <taxon>Ascomycota</taxon>
        <taxon>Pezizomycotina</taxon>
        <taxon>Leotiomycetes</taxon>
        <taxon>Helotiales</taxon>
        <taxon>Ploettnerulaceae</taxon>
        <taxon>Cadophora</taxon>
    </lineage>
</organism>
<dbReference type="OrthoDB" id="414698at2759"/>
<dbReference type="InterPro" id="IPR010323">
    <property type="entry name" value="DUF924"/>
</dbReference>
<protein>
    <submittedName>
        <fullName evidence="1">Uncharacterized protein</fullName>
    </submittedName>
</protein>
<dbReference type="InterPro" id="IPR011990">
    <property type="entry name" value="TPR-like_helical_dom_sf"/>
</dbReference>
<name>A0A8H7TC13_9HELO</name>
<comment type="caution">
    <text evidence="1">The sequence shown here is derived from an EMBL/GenBank/DDBJ whole genome shotgun (WGS) entry which is preliminary data.</text>
</comment>
<evidence type="ECO:0000313" key="2">
    <source>
        <dbReference type="Proteomes" id="UP000664132"/>
    </source>
</evidence>
<reference evidence="1" key="1">
    <citation type="submission" date="2021-02" db="EMBL/GenBank/DDBJ databases">
        <title>Genome sequence Cadophora malorum strain M34.</title>
        <authorList>
            <person name="Stefanovic E."/>
            <person name="Vu D."/>
            <person name="Scully C."/>
            <person name="Dijksterhuis J."/>
            <person name="Roader J."/>
            <person name="Houbraken J."/>
        </authorList>
    </citation>
    <scope>NUCLEOTIDE SEQUENCE</scope>
    <source>
        <strain evidence="1">M34</strain>
    </source>
</reference>
<dbReference type="Pfam" id="PF06041">
    <property type="entry name" value="DUF924"/>
    <property type="match status" value="1"/>
</dbReference>
<dbReference type="AlphaFoldDB" id="A0A8H7TC13"/>